<dbReference type="InterPro" id="IPR004090">
    <property type="entry name" value="Chemotax_Me-accpt_rcpt"/>
</dbReference>
<evidence type="ECO:0000259" key="11">
    <source>
        <dbReference type="PROSITE" id="PS50885"/>
    </source>
</evidence>
<dbReference type="SUPFAM" id="SSF55785">
    <property type="entry name" value="PYP-like sensor domain (PAS domain)"/>
    <property type="match status" value="1"/>
</dbReference>
<dbReference type="InterPro" id="IPR029095">
    <property type="entry name" value="NarX-like_N"/>
</dbReference>
<sequence>MSLRIKVLLPALALIVLVACMFGATWDVSRGQNRDGLVINIAGRQRMLSQKMAKEALLAGALAASGRPDPALVGKLDATRAVFARSLEALRTGGAAPRTLAPGGPTATLPAPSREVAAQLALVADQWRTYESLMKAAAGNPALDGAGLLAASEAINAAMDKAVTLLQQESEDRVQTLLRVQGIFLALAVVLGGVVHLALRRTVLSPLVRSIAFAEAVAHGDFRATFGDGAIEGELGRLRESLEKMLGSIQAKLSFIDGVLSAIADTSPFMILGADGKITHTNRLLLELVEKGGAPEDYAGQTPGQFFHGDPNRETRSSRAARTRESFHGDIDIVMPSGAKKTIRVSATPIADHQGRPLGLFGFYLDLTTLRLQEAEIARQREKLLTLGGQAEEVARAVAEATSDLSGVVTKAARGAQFQTGKLAASTDAMAAMDQKAREMSRQARDVSEDAAKAMDTARQGDAAVGAVAASIARIHAHSQELRRGMEELGNQAREIGAITTVISDIADQTNLLALNAAIEAARAGEAGRGFAVVADEVRKLAEKTMHATSDVTSAVTAIQQGIGQNIEATENSGQAIEACTGLAGNSGQALADIVAMVARTSDRVGTMAGLADELARQGEGISQNLSSISDVSSDTVSGMRQAADSVSGLTQRTGELGALIECLRSEHETDCAIESGRPPARLPVG</sequence>
<feature type="domain" description="PAC" evidence="10">
    <location>
        <begin position="327"/>
        <end position="379"/>
    </location>
</feature>
<dbReference type="Gene3D" id="3.30.450.20">
    <property type="entry name" value="PAS domain"/>
    <property type="match status" value="1"/>
</dbReference>
<dbReference type="GO" id="GO:0016020">
    <property type="term" value="C:membrane"/>
    <property type="evidence" value="ECO:0007669"/>
    <property type="project" value="UniProtKB-SubCell"/>
</dbReference>
<organism evidence="12">
    <name type="scientific">Desulfovibrio sp. U5L</name>
    <dbReference type="NCBI Taxonomy" id="596152"/>
    <lineage>
        <taxon>Bacteria</taxon>
        <taxon>Pseudomonadati</taxon>
        <taxon>Thermodesulfobacteriota</taxon>
        <taxon>Desulfovibrionia</taxon>
        <taxon>Desulfovibrionales</taxon>
        <taxon>Desulfovibrionaceae</taxon>
        <taxon>Desulfovibrio</taxon>
    </lineage>
</organism>
<feature type="compositionally biased region" description="Basic and acidic residues" evidence="8">
    <location>
        <begin position="310"/>
        <end position="322"/>
    </location>
</feature>
<dbReference type="PROSITE" id="PS50111">
    <property type="entry name" value="CHEMOTAXIS_TRANSDUC_2"/>
    <property type="match status" value="1"/>
</dbReference>
<dbReference type="Gene3D" id="1.10.287.950">
    <property type="entry name" value="Methyl-accepting chemotaxis protein"/>
    <property type="match status" value="1"/>
</dbReference>
<dbReference type="STRING" id="596152.DesU5LDRAFT_3668"/>
<dbReference type="Gene3D" id="6.10.340.10">
    <property type="match status" value="1"/>
</dbReference>
<dbReference type="PROSITE" id="PS50885">
    <property type="entry name" value="HAMP"/>
    <property type="match status" value="1"/>
</dbReference>
<dbReference type="CDD" id="cd00130">
    <property type="entry name" value="PAS"/>
    <property type="match status" value="1"/>
</dbReference>
<evidence type="ECO:0000256" key="7">
    <source>
        <dbReference type="PROSITE-ProRule" id="PRU00284"/>
    </source>
</evidence>
<dbReference type="SMART" id="SM00283">
    <property type="entry name" value="MA"/>
    <property type="match status" value="1"/>
</dbReference>
<name>I2Q682_9BACT</name>
<dbReference type="PANTHER" id="PTHR32089:SF112">
    <property type="entry name" value="LYSOZYME-LIKE PROTEIN-RELATED"/>
    <property type="match status" value="1"/>
</dbReference>
<evidence type="ECO:0000256" key="5">
    <source>
        <dbReference type="ARBA" id="ARBA00023224"/>
    </source>
</evidence>
<evidence type="ECO:0000256" key="8">
    <source>
        <dbReference type="SAM" id="MobiDB-lite"/>
    </source>
</evidence>
<reference evidence="12" key="1">
    <citation type="submission" date="2011-11" db="EMBL/GenBank/DDBJ databases">
        <title>Improved High-Quality Draft sequence of Desulfovibrio sp. U5L.</title>
        <authorList>
            <consortium name="US DOE Joint Genome Institute"/>
            <person name="Lucas S."/>
            <person name="Han J."/>
            <person name="Lapidus A."/>
            <person name="Cheng J.-F."/>
            <person name="Goodwin L."/>
            <person name="Pitluck S."/>
            <person name="Peters L."/>
            <person name="Ovchinnikova G."/>
            <person name="Held B."/>
            <person name="Detter J.C."/>
            <person name="Han C."/>
            <person name="Tapia R."/>
            <person name="Land M."/>
            <person name="Hauser L."/>
            <person name="Kyrpides N."/>
            <person name="Ivanova N."/>
            <person name="Pagani I."/>
            <person name="Gabster J."/>
            <person name="Walker C."/>
            <person name="Stolyar S."/>
            <person name="Stahl D."/>
            <person name="Arkin A."/>
            <person name="Dehal P."/>
            <person name="Hazen T."/>
            <person name="Woyke T."/>
        </authorList>
    </citation>
    <scope>NUCLEOTIDE SEQUENCE [LARGE SCALE GENOMIC DNA]</scope>
    <source>
        <strain evidence="12">U5L</strain>
    </source>
</reference>
<feature type="region of interest" description="Disordered" evidence="8">
    <location>
        <begin position="302"/>
        <end position="322"/>
    </location>
</feature>
<evidence type="ECO:0000256" key="4">
    <source>
        <dbReference type="ARBA" id="ARBA00023136"/>
    </source>
</evidence>
<dbReference type="eggNOG" id="COG0840">
    <property type="taxonomic scope" value="Bacteria"/>
</dbReference>
<keyword evidence="4" id="KW-0472">Membrane</keyword>
<dbReference type="GO" id="GO:0004888">
    <property type="term" value="F:transmembrane signaling receptor activity"/>
    <property type="evidence" value="ECO:0007669"/>
    <property type="project" value="InterPro"/>
</dbReference>
<dbReference type="CDD" id="cd11386">
    <property type="entry name" value="MCP_signal"/>
    <property type="match status" value="1"/>
</dbReference>
<dbReference type="Pfam" id="PF08448">
    <property type="entry name" value="PAS_4"/>
    <property type="match status" value="1"/>
</dbReference>
<accession>I2Q682</accession>
<dbReference type="SMART" id="SM00304">
    <property type="entry name" value="HAMP"/>
    <property type="match status" value="1"/>
</dbReference>
<dbReference type="InterPro" id="IPR000014">
    <property type="entry name" value="PAS"/>
</dbReference>
<feature type="domain" description="HAMP" evidence="11">
    <location>
        <begin position="201"/>
        <end position="254"/>
    </location>
</feature>
<evidence type="ECO:0000256" key="1">
    <source>
        <dbReference type="ARBA" id="ARBA00004141"/>
    </source>
</evidence>
<evidence type="ECO:0000259" key="10">
    <source>
        <dbReference type="PROSITE" id="PS50113"/>
    </source>
</evidence>
<proteinExistence type="inferred from homology"/>
<dbReference type="HOGENOM" id="CLU_000445_107_27_7"/>
<protein>
    <submittedName>
        <fullName evidence="12">Methyl-accepting chemotaxis protein</fullName>
    </submittedName>
</protein>
<keyword evidence="5 7" id="KW-0807">Transducer</keyword>
<dbReference type="GO" id="GO:0007165">
    <property type="term" value="P:signal transduction"/>
    <property type="evidence" value="ECO:0007669"/>
    <property type="project" value="UniProtKB-KW"/>
</dbReference>
<dbReference type="InterPro" id="IPR000700">
    <property type="entry name" value="PAS-assoc_C"/>
</dbReference>
<keyword evidence="3" id="KW-1133">Transmembrane helix</keyword>
<evidence type="ECO:0000256" key="6">
    <source>
        <dbReference type="ARBA" id="ARBA00029447"/>
    </source>
</evidence>
<comment type="similarity">
    <text evidence="6">Belongs to the methyl-accepting chemotaxis (MCP) protein family.</text>
</comment>
<dbReference type="EMBL" id="JH600068">
    <property type="protein sequence ID" value="EIG55288.1"/>
    <property type="molecule type" value="Genomic_DNA"/>
</dbReference>
<evidence type="ECO:0000256" key="3">
    <source>
        <dbReference type="ARBA" id="ARBA00022989"/>
    </source>
</evidence>
<feature type="domain" description="Methyl-accepting transducer" evidence="9">
    <location>
        <begin position="394"/>
        <end position="630"/>
    </location>
</feature>
<dbReference type="SUPFAM" id="SSF58104">
    <property type="entry name" value="Methyl-accepting chemotaxis protein (MCP) signaling domain"/>
    <property type="match status" value="1"/>
</dbReference>
<evidence type="ECO:0000256" key="2">
    <source>
        <dbReference type="ARBA" id="ARBA00022692"/>
    </source>
</evidence>
<dbReference type="InterPro" id="IPR035965">
    <property type="entry name" value="PAS-like_dom_sf"/>
</dbReference>
<gene>
    <name evidence="12" type="ORF">DesU5LDRAFT_3668</name>
</gene>
<keyword evidence="2" id="KW-0812">Transmembrane</keyword>
<dbReference type="PROSITE" id="PS50113">
    <property type="entry name" value="PAC"/>
    <property type="match status" value="1"/>
</dbReference>
<dbReference type="InterPro" id="IPR004089">
    <property type="entry name" value="MCPsignal_dom"/>
</dbReference>
<evidence type="ECO:0000259" key="9">
    <source>
        <dbReference type="PROSITE" id="PS50111"/>
    </source>
</evidence>
<dbReference type="GO" id="GO:0006935">
    <property type="term" value="P:chemotaxis"/>
    <property type="evidence" value="ECO:0007669"/>
    <property type="project" value="InterPro"/>
</dbReference>
<evidence type="ECO:0000313" key="12">
    <source>
        <dbReference type="EMBL" id="EIG55288.1"/>
    </source>
</evidence>
<dbReference type="Pfam" id="PF00015">
    <property type="entry name" value="MCPsignal"/>
    <property type="match status" value="1"/>
</dbReference>
<dbReference type="OrthoDB" id="9816383at2"/>
<dbReference type="PRINTS" id="PR00260">
    <property type="entry name" value="CHEMTRNSDUCR"/>
</dbReference>
<comment type="subcellular location">
    <subcellularLocation>
        <location evidence="1">Membrane</location>
        <topology evidence="1">Multi-pass membrane protein</topology>
    </subcellularLocation>
</comment>
<dbReference type="Pfam" id="PF13675">
    <property type="entry name" value="PilJ"/>
    <property type="match status" value="1"/>
</dbReference>
<dbReference type="InterPro" id="IPR003660">
    <property type="entry name" value="HAMP_dom"/>
</dbReference>
<dbReference type="AlphaFoldDB" id="I2Q682"/>
<dbReference type="InterPro" id="IPR013656">
    <property type="entry name" value="PAS_4"/>
</dbReference>
<dbReference type="PANTHER" id="PTHR32089">
    <property type="entry name" value="METHYL-ACCEPTING CHEMOTAXIS PROTEIN MCPB"/>
    <property type="match status" value="1"/>
</dbReference>
<dbReference type="PROSITE" id="PS51257">
    <property type="entry name" value="PROKAR_LIPOPROTEIN"/>
    <property type="match status" value="1"/>
</dbReference>